<feature type="non-terminal residue" evidence="1">
    <location>
        <position position="281"/>
    </location>
</feature>
<dbReference type="AlphaFoldDB" id="A0A382LY63"/>
<organism evidence="1">
    <name type="scientific">marine metagenome</name>
    <dbReference type="NCBI Taxonomy" id="408172"/>
    <lineage>
        <taxon>unclassified sequences</taxon>
        <taxon>metagenomes</taxon>
        <taxon>ecological metagenomes</taxon>
    </lineage>
</organism>
<gene>
    <name evidence="1" type="ORF">METZ01_LOCUS294553</name>
</gene>
<proteinExistence type="predicted"/>
<protein>
    <submittedName>
        <fullName evidence="1">Uncharacterized protein</fullName>
    </submittedName>
</protein>
<dbReference type="EMBL" id="UINC01090078">
    <property type="protein sequence ID" value="SVC41699.1"/>
    <property type="molecule type" value="Genomic_DNA"/>
</dbReference>
<evidence type="ECO:0000313" key="1">
    <source>
        <dbReference type="EMBL" id="SVC41699.1"/>
    </source>
</evidence>
<reference evidence="1" key="1">
    <citation type="submission" date="2018-05" db="EMBL/GenBank/DDBJ databases">
        <authorList>
            <person name="Lanie J.A."/>
            <person name="Ng W.-L."/>
            <person name="Kazmierczak K.M."/>
            <person name="Andrzejewski T.M."/>
            <person name="Davidsen T.M."/>
            <person name="Wayne K.J."/>
            <person name="Tettelin H."/>
            <person name="Glass J.I."/>
            <person name="Rusch D."/>
            <person name="Podicherti R."/>
            <person name="Tsui H.-C.T."/>
            <person name="Winkler M.E."/>
        </authorList>
    </citation>
    <scope>NUCLEOTIDE SEQUENCE</scope>
</reference>
<sequence length="281" mass="31217">MKAIQFAALIVTFFSGPIAAEEVYSYPWSGSNYFAKSTSGISSGIITSGNSVTFHLLTDRCVRGNASDTYQDDCDRGIFRSQLQRESELSMNRDLRYNFSIKDDGVQGLGLRSLGMNIFEIKPYGNASPTVPTFVLYFQPKTRKLLANIVMTNNVGGANVHLPNTEINTVIGSMKSNWNDFQIETKQSTRKDGYIKIRQNGVLIYEYHGQTSYAHQFGLQYWFGPYICCGNTPTGEPNHTLVYRSINGSVVNSNDEPVTNFSTYVNKYGDLLAAYNANSGG</sequence>
<accession>A0A382LY63</accession>
<dbReference type="Gene3D" id="2.60.120.200">
    <property type="match status" value="1"/>
</dbReference>
<name>A0A382LY63_9ZZZZ</name>